<feature type="binding site" evidence="1">
    <location>
        <position position="36"/>
    </location>
    <ligand>
        <name>Mg(2+)</name>
        <dbReference type="ChEBI" id="CHEBI:18420"/>
        <label>4</label>
    </ligand>
</feature>
<accession>B8GHC5</accession>
<keyword evidence="1" id="KW-0460">Magnesium</keyword>
<feature type="binding site" evidence="1">
    <location>
        <position position="66"/>
    </location>
    <ligand>
        <name>Mg(2+)</name>
        <dbReference type="ChEBI" id="CHEBI:18420"/>
        <label>2</label>
    </ligand>
</feature>
<feature type="binding site" evidence="1">
    <location>
        <position position="194"/>
    </location>
    <ligand>
        <name>Mg(2+)</name>
        <dbReference type="ChEBI" id="CHEBI:18420"/>
        <label>5</label>
    </ligand>
</feature>
<feature type="domain" description="PurM-like N-terminal" evidence="2">
    <location>
        <begin position="21"/>
        <end position="128"/>
    </location>
</feature>
<feature type="binding site" evidence="1">
    <location>
        <position position="193"/>
    </location>
    <ligand>
        <name>ATP</name>
        <dbReference type="ChEBI" id="CHEBI:30616"/>
    </ligand>
</feature>
<dbReference type="EMBL" id="CP001338">
    <property type="protein sequence ID" value="ACL16530.1"/>
    <property type="molecule type" value="Genomic_DNA"/>
</dbReference>
<feature type="binding site" evidence="1">
    <location>
        <position position="22"/>
    </location>
    <ligand>
        <name>Mg(2+)</name>
        <dbReference type="ChEBI" id="CHEBI:18420"/>
        <label>3</label>
    </ligand>
</feature>
<dbReference type="PANTHER" id="PTHR30270:SF3">
    <property type="entry name" value="THIAMINE-MONOPHOSPHATE KINASE"/>
    <property type="match status" value="1"/>
</dbReference>
<dbReference type="GO" id="GO:0000287">
    <property type="term" value="F:magnesium ion binding"/>
    <property type="evidence" value="ECO:0007669"/>
    <property type="project" value="UniProtKB-UniRule"/>
</dbReference>
<keyword evidence="1" id="KW-0479">Metal-binding</keyword>
<dbReference type="SUPFAM" id="SSF56042">
    <property type="entry name" value="PurM C-terminal domain-like"/>
    <property type="match status" value="1"/>
</dbReference>
<evidence type="ECO:0000256" key="1">
    <source>
        <dbReference type="HAMAP-Rule" id="MF_02128"/>
    </source>
</evidence>
<dbReference type="HOGENOM" id="CLU_046964_2_0_2"/>
<dbReference type="OrthoDB" id="45909at2157"/>
<dbReference type="Gene3D" id="3.90.650.10">
    <property type="entry name" value="PurM-like C-terminal domain"/>
    <property type="match status" value="1"/>
</dbReference>
<comment type="pathway">
    <text evidence="1">Cofactor biosynthesis; thiamine diphosphate biosynthesis; thiamine diphosphate from thiamine phosphate: step 1/1.</text>
</comment>
<dbReference type="STRING" id="521011.Mpal_1192"/>
<dbReference type="InterPro" id="IPR036921">
    <property type="entry name" value="PurM-like_N_sf"/>
</dbReference>
<dbReference type="Proteomes" id="UP000002457">
    <property type="component" value="Chromosome"/>
</dbReference>
<dbReference type="PIRSF" id="PIRSF005303">
    <property type="entry name" value="Thiam_monoph_kin"/>
    <property type="match status" value="1"/>
</dbReference>
<dbReference type="GO" id="GO:0009228">
    <property type="term" value="P:thiamine biosynthetic process"/>
    <property type="evidence" value="ECO:0007669"/>
    <property type="project" value="UniProtKB-KW"/>
</dbReference>
<evidence type="ECO:0000313" key="3">
    <source>
        <dbReference type="EMBL" id="ACL16530.1"/>
    </source>
</evidence>
<dbReference type="GO" id="GO:0005524">
    <property type="term" value="F:ATP binding"/>
    <property type="evidence" value="ECO:0007669"/>
    <property type="project" value="UniProtKB-UniRule"/>
</dbReference>
<evidence type="ECO:0000259" key="2">
    <source>
        <dbReference type="Pfam" id="PF00586"/>
    </source>
</evidence>
<comment type="caution">
    <text evidence="1">Lacks conserved residue(s) required for the propagation of feature annotation.</text>
</comment>
<comment type="catalytic activity">
    <reaction evidence="1">
        <text>thiamine phosphate + ATP = thiamine diphosphate + ADP</text>
        <dbReference type="Rhea" id="RHEA:15913"/>
        <dbReference type="ChEBI" id="CHEBI:30616"/>
        <dbReference type="ChEBI" id="CHEBI:37575"/>
        <dbReference type="ChEBI" id="CHEBI:58937"/>
        <dbReference type="ChEBI" id="CHEBI:456216"/>
        <dbReference type="EC" id="2.7.4.16"/>
    </reaction>
</comment>
<dbReference type="HAMAP" id="MF_02128">
    <property type="entry name" value="TMP_kinase"/>
    <property type="match status" value="1"/>
</dbReference>
<reference evidence="3 4" key="1">
    <citation type="journal article" date="2015" name="Genome Announc.">
        <title>Complete Genome Sequence of Methanosphaerula palustris E1-9CT, a Hydrogenotrophic Methanogen Isolated from a Minerotrophic Fen Peatland.</title>
        <authorList>
            <person name="Cadillo-Quiroz H."/>
            <person name="Browne P."/>
            <person name="Kyrpides N."/>
            <person name="Woyke T."/>
            <person name="Goodwin L."/>
            <person name="Detter C."/>
            <person name="Yavitt J.B."/>
            <person name="Zinder S.H."/>
        </authorList>
    </citation>
    <scope>NUCLEOTIDE SEQUENCE [LARGE SCALE GENOMIC DNA]</scope>
    <source>
        <strain evidence="4">ATCC BAA-1556 / DSM 19958 / E1-9c</strain>
    </source>
</reference>
<feature type="binding site" evidence="1">
    <location>
        <position position="111"/>
    </location>
    <ligand>
        <name>Mg(2+)</name>
        <dbReference type="ChEBI" id="CHEBI:18420"/>
        <label>1</label>
    </ligand>
</feature>
<dbReference type="InterPro" id="IPR016188">
    <property type="entry name" value="PurM-like_N"/>
</dbReference>
<feature type="binding site" evidence="1">
    <location>
        <position position="38"/>
    </location>
    <ligand>
        <name>Mg(2+)</name>
        <dbReference type="ChEBI" id="CHEBI:18420"/>
        <label>1</label>
    </ligand>
</feature>
<dbReference type="RefSeq" id="WP_012617849.1">
    <property type="nucleotide sequence ID" value="NC_011832.1"/>
</dbReference>
<feature type="binding site" evidence="1">
    <location>
        <position position="37"/>
    </location>
    <ligand>
        <name>Mg(2+)</name>
        <dbReference type="ChEBI" id="CHEBI:18420"/>
        <label>1</label>
    </ligand>
</feature>
<dbReference type="KEGG" id="mpl:Mpal_1192"/>
<feature type="binding site" evidence="1">
    <location>
        <position position="136"/>
    </location>
    <ligand>
        <name>ATP</name>
        <dbReference type="ChEBI" id="CHEBI:30616"/>
    </ligand>
</feature>
<organism evidence="3 4">
    <name type="scientific">Methanosphaerula palustris (strain ATCC BAA-1556 / DSM 19958 / E1-9c)</name>
    <dbReference type="NCBI Taxonomy" id="521011"/>
    <lineage>
        <taxon>Archaea</taxon>
        <taxon>Methanobacteriati</taxon>
        <taxon>Methanobacteriota</taxon>
        <taxon>Stenosarchaea group</taxon>
        <taxon>Methanomicrobia</taxon>
        <taxon>Methanomicrobiales</taxon>
        <taxon>Methanoregulaceae</taxon>
        <taxon>Methanosphaerula</taxon>
    </lineage>
</organism>
<dbReference type="GO" id="GO:0009229">
    <property type="term" value="P:thiamine diphosphate biosynthetic process"/>
    <property type="evidence" value="ECO:0007669"/>
    <property type="project" value="UniProtKB-UniRule"/>
</dbReference>
<comment type="similarity">
    <text evidence="1">Belongs to the thiamine-monophosphate kinase family.</text>
</comment>
<keyword evidence="1" id="KW-0547">Nucleotide-binding</keyword>
<dbReference type="Pfam" id="PF00586">
    <property type="entry name" value="AIRS"/>
    <property type="match status" value="1"/>
</dbReference>
<feature type="binding site" evidence="1">
    <location>
        <position position="45"/>
    </location>
    <ligand>
        <name>substrate</name>
    </ligand>
</feature>
<dbReference type="GeneID" id="7271470"/>
<dbReference type="PANTHER" id="PTHR30270">
    <property type="entry name" value="THIAMINE-MONOPHOSPHATE KINASE"/>
    <property type="match status" value="1"/>
</dbReference>
<dbReference type="CDD" id="cd02194">
    <property type="entry name" value="ThiL"/>
    <property type="match status" value="1"/>
</dbReference>
<feature type="binding site" evidence="1">
    <location>
        <position position="66"/>
    </location>
    <ligand>
        <name>Mg(2+)</name>
        <dbReference type="ChEBI" id="CHEBI:18420"/>
        <label>4</label>
    </ligand>
</feature>
<proteinExistence type="inferred from homology"/>
<keyword evidence="1" id="KW-0067">ATP-binding</keyword>
<dbReference type="Gene3D" id="3.30.1330.10">
    <property type="entry name" value="PurM-like, N-terminal domain"/>
    <property type="match status" value="1"/>
</dbReference>
<feature type="binding site" evidence="1">
    <location>
        <begin position="110"/>
        <end position="111"/>
    </location>
    <ligand>
        <name>ATP</name>
        <dbReference type="ChEBI" id="CHEBI:30616"/>
    </ligand>
</feature>
<dbReference type="UniPathway" id="UPA00060">
    <property type="reaction ID" value="UER00142"/>
</dbReference>
<keyword evidence="1 3" id="KW-0418">Kinase</keyword>
<dbReference type="AlphaFoldDB" id="B8GHC5"/>
<sequence>MDDRALLAGVAAIIGSEQTLDDCAVVRCDSRCLVLTTDMLHESTDFPTGMTDWQIGWMSAAVTISDIASMGATPCWLLLAAGLDRGERLAGITAGAYACCERFGCRLVGGDTDHHEELTVVTTGIGAVMPDRVVRRQGSRAGDLICMTGVPGEAEAGLHGFKQHWYTLIEPQPRVAEGQAIGRAGASAMMDVSDGLALSLYDLQTANPSVGYTIRSRLLRRPAGVPPAEGLELALFGGGDFELLFTCAQDRYPIAGVDATVIGAVTDQPGVLLDGEVLEKRGYQHLWHETR</sequence>
<dbReference type="NCBIfam" id="TIGR01379">
    <property type="entry name" value="thiL"/>
    <property type="match status" value="1"/>
</dbReference>
<dbReference type="SUPFAM" id="SSF55326">
    <property type="entry name" value="PurM N-terminal domain-like"/>
    <property type="match status" value="1"/>
</dbReference>
<comment type="function">
    <text evidence="1">Catalyzes the ATP-dependent phosphorylation of thiamine-monophosphate (TMP) to form thiamine-pyrophosphate (TPP), the active form of vitamin B1.</text>
</comment>
<protein>
    <recommendedName>
        <fullName evidence="1">Thiamine-monophosphate kinase</fullName>
        <shortName evidence="1">TMP kinase</shortName>
        <shortName evidence="1">Thiamine-phosphate kinase</shortName>
        <ecNumber evidence="1">2.7.4.16</ecNumber>
    </recommendedName>
</protein>
<evidence type="ECO:0000313" key="4">
    <source>
        <dbReference type="Proteomes" id="UP000002457"/>
    </source>
</evidence>
<feature type="binding site" evidence="1">
    <location>
        <position position="283"/>
    </location>
    <ligand>
        <name>substrate</name>
    </ligand>
</feature>
<dbReference type="InterPro" id="IPR006283">
    <property type="entry name" value="ThiL-like"/>
</dbReference>
<keyword evidence="1" id="KW-0784">Thiamine biosynthesis</keyword>
<dbReference type="eggNOG" id="arCOG00638">
    <property type="taxonomic scope" value="Archaea"/>
</dbReference>
<keyword evidence="4" id="KW-1185">Reference proteome</keyword>
<keyword evidence="1 3" id="KW-0808">Transferase</keyword>
<feature type="binding site" evidence="1">
    <location>
        <position position="66"/>
    </location>
    <ligand>
        <name>Mg(2+)</name>
        <dbReference type="ChEBI" id="CHEBI:18420"/>
        <label>3</label>
    </ligand>
</feature>
<name>B8GHC5_METPE</name>
<dbReference type="InterPro" id="IPR036676">
    <property type="entry name" value="PurM-like_C_sf"/>
</dbReference>
<comment type="miscellaneous">
    <text evidence="1">Reaction mechanism of ThiL seems to utilize a direct, inline transfer of the gamma-phosphate of ATP to TMP rather than a phosphorylated enzyme intermediate.</text>
</comment>
<dbReference type="EC" id="2.7.4.16" evidence="1"/>
<dbReference type="GO" id="GO:0009030">
    <property type="term" value="F:thiamine-phosphate kinase activity"/>
    <property type="evidence" value="ECO:0007669"/>
    <property type="project" value="UniProtKB-UniRule"/>
</dbReference>
<gene>
    <name evidence="1" type="primary">thiL</name>
    <name evidence="3" type="ordered locus">Mpal_1192</name>
</gene>
<feature type="binding site" evidence="1">
    <location>
        <position position="38"/>
    </location>
    <ligand>
        <name>Mg(2+)</name>
        <dbReference type="ChEBI" id="CHEBI:18420"/>
        <label>2</label>
    </ligand>
</feature>
<feature type="binding site" evidence="1">
    <location>
        <position position="191"/>
    </location>
    <ligand>
        <name>Mg(2+)</name>
        <dbReference type="ChEBI" id="CHEBI:18420"/>
        <label>3</label>
    </ligand>
</feature>
<feature type="binding site" evidence="1">
    <location>
        <position position="22"/>
    </location>
    <ligand>
        <name>Mg(2+)</name>
        <dbReference type="ChEBI" id="CHEBI:18420"/>
        <label>4</label>
    </ligand>
</feature>